<sequence>MSGNGTARERDNAQGERDLTMLAYNNERQESRRWMFSYQDKDKRVQELLREKFAKQLLYQRDTNRLQQNIRQLQTNAQNQGQILALQNNPLGNIADAKHLSVLNLIAPILAKNKLYIGQEHPDDYLDRLIQSISFVQGHMTVLENVNAGDFDDAVKCNIYKAQMGGKYLPVPAQDPYNGNANINTPATLRTWMRSKYQCETVGVADAVAPAGIDAFFTQLKDMWLERAPNLNGGQNYQSNSSAEIDKLNSKIASLEAQLVQPIQAQPQNNDALEK</sequence>
<keyword evidence="2" id="KW-1185">Reference proteome</keyword>
<gene>
    <name evidence="1" type="ORF">C1645_835402</name>
</gene>
<comment type="caution">
    <text evidence="1">The sequence shown here is derived from an EMBL/GenBank/DDBJ whole genome shotgun (WGS) entry which is preliminary data.</text>
</comment>
<proteinExistence type="predicted"/>
<dbReference type="OrthoDB" id="2429651at2759"/>
<dbReference type="AlphaFoldDB" id="A0A397SC39"/>
<evidence type="ECO:0000313" key="2">
    <source>
        <dbReference type="Proteomes" id="UP000265703"/>
    </source>
</evidence>
<feature type="non-terminal residue" evidence="1">
    <location>
        <position position="275"/>
    </location>
</feature>
<dbReference type="Proteomes" id="UP000265703">
    <property type="component" value="Unassembled WGS sequence"/>
</dbReference>
<reference evidence="1 2" key="1">
    <citation type="submission" date="2018-06" db="EMBL/GenBank/DDBJ databases">
        <title>Comparative genomics reveals the genomic features of Rhizophagus irregularis, R. cerebriforme, R. diaphanum and Gigaspora rosea, and their symbiotic lifestyle signature.</title>
        <authorList>
            <person name="Morin E."/>
            <person name="San Clemente H."/>
            <person name="Chen E.C.H."/>
            <person name="De La Providencia I."/>
            <person name="Hainaut M."/>
            <person name="Kuo A."/>
            <person name="Kohler A."/>
            <person name="Murat C."/>
            <person name="Tang N."/>
            <person name="Roy S."/>
            <person name="Loubradou J."/>
            <person name="Henrissat B."/>
            <person name="Grigoriev I.V."/>
            <person name="Corradi N."/>
            <person name="Roux C."/>
            <person name="Martin F.M."/>
        </authorList>
    </citation>
    <scope>NUCLEOTIDE SEQUENCE [LARGE SCALE GENOMIC DNA]</scope>
    <source>
        <strain evidence="1 2">DAOM 227022</strain>
    </source>
</reference>
<organism evidence="1 2">
    <name type="scientific">Glomus cerebriforme</name>
    <dbReference type="NCBI Taxonomy" id="658196"/>
    <lineage>
        <taxon>Eukaryota</taxon>
        <taxon>Fungi</taxon>
        <taxon>Fungi incertae sedis</taxon>
        <taxon>Mucoromycota</taxon>
        <taxon>Glomeromycotina</taxon>
        <taxon>Glomeromycetes</taxon>
        <taxon>Glomerales</taxon>
        <taxon>Glomeraceae</taxon>
        <taxon>Glomus</taxon>
    </lineage>
</organism>
<protein>
    <submittedName>
        <fullName evidence="1">Uncharacterized protein</fullName>
    </submittedName>
</protein>
<evidence type="ECO:0000313" key="1">
    <source>
        <dbReference type="EMBL" id="RIA82419.1"/>
    </source>
</evidence>
<dbReference type="EMBL" id="QKYT01000668">
    <property type="protein sequence ID" value="RIA82419.1"/>
    <property type="molecule type" value="Genomic_DNA"/>
</dbReference>
<name>A0A397SC39_9GLOM</name>
<accession>A0A397SC39</accession>